<comment type="caution">
    <text evidence="1">The sequence shown here is derived from an EMBL/GenBank/DDBJ whole genome shotgun (WGS) entry which is preliminary data.</text>
</comment>
<evidence type="ECO:0000313" key="1">
    <source>
        <dbReference type="EMBL" id="POH35944.1"/>
    </source>
</evidence>
<sequence>MDKNTEIIESMKNLSTALNKYHSNTETAHYVQETLIELQKSKAVDFIGNFMYFLTKTAMLKRSEGVVLNETEDKLWHEVASYKDIGYKLFPGIGF</sequence>
<dbReference type="AlphaFoldDB" id="A0A2P4R3W0"/>
<name>A0A2P4R3W0_9LACO</name>
<protein>
    <recommendedName>
        <fullName evidence="2">Bacteriocin immunity protein</fullName>
    </recommendedName>
</protein>
<organism evidence="1">
    <name type="scientific">Companilactobacillus formosensis</name>
    <dbReference type="NCBI Taxonomy" id="1617889"/>
    <lineage>
        <taxon>Bacteria</taxon>
        <taxon>Bacillati</taxon>
        <taxon>Bacillota</taxon>
        <taxon>Bacilli</taxon>
        <taxon>Lactobacillales</taxon>
        <taxon>Lactobacillaceae</taxon>
        <taxon>Companilactobacillus</taxon>
    </lineage>
</organism>
<proteinExistence type="predicted"/>
<dbReference type="EMBL" id="PPWZ01000092">
    <property type="protein sequence ID" value="POH35944.1"/>
    <property type="molecule type" value="Genomic_DNA"/>
</dbReference>
<accession>A0A2P4R3W0</accession>
<evidence type="ECO:0008006" key="2">
    <source>
        <dbReference type="Google" id="ProtNLM"/>
    </source>
</evidence>
<gene>
    <name evidence="1" type="ORF">C2R26_10895</name>
</gene>
<reference evidence="1" key="1">
    <citation type="submission" date="2018-01" db="EMBL/GenBank/DDBJ databases">
        <title>Genome sequnecing of Lactobacillus formosensis KACC 18721.</title>
        <authorList>
            <person name="Kim S.-J."/>
            <person name="Heo J."/>
        </authorList>
    </citation>
    <scope>NUCLEOTIDE SEQUENCE</scope>
    <source>
        <strain evidence="1">KACC 18721</strain>
    </source>
</reference>